<keyword evidence="3" id="KW-1185">Reference proteome</keyword>
<evidence type="ECO:0000313" key="3">
    <source>
        <dbReference type="Proteomes" id="UP000617041"/>
    </source>
</evidence>
<evidence type="ECO:0000259" key="1">
    <source>
        <dbReference type="PROSITE" id="PS50943"/>
    </source>
</evidence>
<sequence length="516" mass="57299">MATHLRNSHLLGSKLRSLRKTHGLTLEELSARCIQIDAARAPSVSYLSMIESGKRVPSGDLVGLLASVFQRDPHWFLDASEPPPAPPSQERPTATATVPFEPAFLFSKELLQAAIPELLAQTGTTGRQFAHLLIRSHQEMSRNDFPDLERAAEQVGERRFPLGVDDLQKLCKHHGLQLKWYDQPPILAMDGEHELRSVLRSFYDSPSTVYVNRELQKHPARLKFDLASHLAHKVLHGGDGLKSAHATGGQLGDSPKGPAGLSPQDVLHAWRDFECSFFAGALLAPKVPFRRFLTRESHRVEAGEKIELAPAMMMRRMTKVSPYPHWHFFDAYPPGFLRAVYRGNGIPLPWGNMAQVSDPCPHWAVFRMLHRTRGNDRGSQISVLREGDRFLLYCCHSRRTEDMAGNPHVLSVGVDLAPALQSHTGDAQAIVDSIAYACLTHGGEARIPEDAAAAIRGAAGVLNIAWIPDALERPARIICPRSSHCPRQEPCDGRMSGAREITDLRQEIIRKVKKAK</sequence>
<dbReference type="Pfam" id="PF12268">
    <property type="entry name" value="DUF3612"/>
    <property type="match status" value="1"/>
</dbReference>
<accession>A0A934UPB0</accession>
<dbReference type="CDD" id="cd00093">
    <property type="entry name" value="HTH_XRE"/>
    <property type="match status" value="1"/>
</dbReference>
<dbReference type="InterPro" id="IPR001387">
    <property type="entry name" value="Cro/C1-type_HTH"/>
</dbReference>
<dbReference type="InterPro" id="IPR022055">
    <property type="entry name" value="DUF3612"/>
</dbReference>
<dbReference type="InterPro" id="IPR010982">
    <property type="entry name" value="Lambda_DNA-bd_dom_sf"/>
</dbReference>
<gene>
    <name evidence="2" type="ORF">I8E28_01955</name>
</gene>
<organism evidence="2 3">
    <name type="scientific">Ramlibacter algicola</name>
    <dbReference type="NCBI Taxonomy" id="2795217"/>
    <lineage>
        <taxon>Bacteria</taxon>
        <taxon>Pseudomonadati</taxon>
        <taxon>Pseudomonadota</taxon>
        <taxon>Betaproteobacteria</taxon>
        <taxon>Burkholderiales</taxon>
        <taxon>Comamonadaceae</taxon>
        <taxon>Ramlibacter</taxon>
    </lineage>
</organism>
<dbReference type="SUPFAM" id="SSF47413">
    <property type="entry name" value="lambda repressor-like DNA-binding domains"/>
    <property type="match status" value="1"/>
</dbReference>
<dbReference type="SMART" id="SM00530">
    <property type="entry name" value="HTH_XRE"/>
    <property type="match status" value="1"/>
</dbReference>
<proteinExistence type="predicted"/>
<dbReference type="GO" id="GO:0003677">
    <property type="term" value="F:DNA binding"/>
    <property type="evidence" value="ECO:0007669"/>
    <property type="project" value="InterPro"/>
</dbReference>
<dbReference type="Gene3D" id="1.10.260.40">
    <property type="entry name" value="lambda repressor-like DNA-binding domains"/>
    <property type="match status" value="1"/>
</dbReference>
<dbReference type="RefSeq" id="WP_200786168.1">
    <property type="nucleotide sequence ID" value="NZ_JAEDAO010000001.1"/>
</dbReference>
<dbReference type="PROSITE" id="PS50943">
    <property type="entry name" value="HTH_CROC1"/>
    <property type="match status" value="1"/>
</dbReference>
<dbReference type="Proteomes" id="UP000617041">
    <property type="component" value="Unassembled WGS sequence"/>
</dbReference>
<name>A0A934UPB0_9BURK</name>
<dbReference type="Pfam" id="PF01381">
    <property type="entry name" value="HTH_3"/>
    <property type="match status" value="1"/>
</dbReference>
<reference evidence="2" key="1">
    <citation type="submission" date="2020-12" db="EMBL/GenBank/DDBJ databases">
        <title>Ramlibacter sp. nov., isolated from a freshwater alga, Cryptomonas.</title>
        <authorList>
            <person name="Kim H.M."/>
            <person name="Jeon C.O."/>
        </authorList>
    </citation>
    <scope>NUCLEOTIDE SEQUENCE</scope>
    <source>
        <strain evidence="2">CrO1</strain>
    </source>
</reference>
<dbReference type="EMBL" id="JAEDAO010000001">
    <property type="protein sequence ID" value="MBK0391344.1"/>
    <property type="molecule type" value="Genomic_DNA"/>
</dbReference>
<dbReference type="AlphaFoldDB" id="A0A934UPB0"/>
<protein>
    <submittedName>
        <fullName evidence="2">DUF3612 domain-containing protein</fullName>
    </submittedName>
</protein>
<comment type="caution">
    <text evidence="2">The sequence shown here is derived from an EMBL/GenBank/DDBJ whole genome shotgun (WGS) entry which is preliminary data.</text>
</comment>
<feature type="domain" description="HTH cro/C1-type" evidence="1">
    <location>
        <begin position="15"/>
        <end position="76"/>
    </location>
</feature>
<evidence type="ECO:0000313" key="2">
    <source>
        <dbReference type="EMBL" id="MBK0391344.1"/>
    </source>
</evidence>